<dbReference type="Pfam" id="PF08450">
    <property type="entry name" value="SGL"/>
    <property type="match status" value="1"/>
</dbReference>
<dbReference type="SUPFAM" id="SSF63829">
    <property type="entry name" value="Calcium-dependent phosphotriesterase"/>
    <property type="match status" value="1"/>
</dbReference>
<dbReference type="EMBL" id="CP001037">
    <property type="protein sequence ID" value="ACC81589.1"/>
    <property type="molecule type" value="Genomic_DNA"/>
</dbReference>
<proteinExistence type="inferred from homology"/>
<keyword evidence="2 4" id="KW-0378">Hydrolase</keyword>
<keyword evidence="5" id="KW-1185">Reference proteome</keyword>
<dbReference type="Proteomes" id="UP000001191">
    <property type="component" value="Chromosome"/>
</dbReference>
<evidence type="ECO:0000313" key="4">
    <source>
        <dbReference type="EMBL" id="ACC81589.1"/>
    </source>
</evidence>
<accession>B2IXR1</accession>
<reference evidence="5" key="1">
    <citation type="submission" date="2008-04" db="EMBL/GenBank/DDBJ databases">
        <title>Complete sequence of chromosome of Nostoc punctiforme ATCC 29133.</title>
        <authorList>
            <consortium name="US DOE Joint Genome Institute"/>
            <person name="Copeland A."/>
            <person name="Lucas S."/>
            <person name="Lapidus A."/>
            <person name="Glavina del Rio T."/>
            <person name="Dalin E."/>
            <person name="Tice H."/>
            <person name="Pitluck S."/>
            <person name="Chain P."/>
            <person name="Malfatti S."/>
            <person name="Shin M."/>
            <person name="Vergez L."/>
            <person name="Schmutz J."/>
            <person name="Larimer F."/>
            <person name="Land M."/>
            <person name="Hauser L."/>
            <person name="Kyrpides N."/>
            <person name="Kim E."/>
            <person name="Meeks J.C."/>
            <person name="Elhai J."/>
            <person name="Campbell E.L."/>
            <person name="Thiel T."/>
            <person name="Longmire J."/>
            <person name="Potts M."/>
            <person name="Atlas R."/>
        </authorList>
    </citation>
    <scope>NUCLEOTIDE SEQUENCE [LARGE SCALE GENOMIC DNA]</scope>
    <source>
        <strain evidence="5">ATCC 29133 / PCC 73102</strain>
    </source>
</reference>
<dbReference type="EC" id="3.1.1.17" evidence="4"/>
<dbReference type="HOGENOM" id="CLU_036110_0_0_3"/>
<evidence type="ECO:0000256" key="1">
    <source>
        <dbReference type="ARBA" id="ARBA00008853"/>
    </source>
</evidence>
<reference evidence="4 5" key="2">
    <citation type="journal article" date="2013" name="Plant Physiol.">
        <title>A Nostoc punctiforme Sugar Transporter Necessary to Establish a Cyanobacterium-Plant Symbiosis.</title>
        <authorList>
            <person name="Ekman M."/>
            <person name="Picossi S."/>
            <person name="Campbell E.L."/>
            <person name="Meeks J.C."/>
            <person name="Flores E."/>
        </authorList>
    </citation>
    <scope>NUCLEOTIDE SEQUENCE [LARGE SCALE GENOMIC DNA]</scope>
    <source>
        <strain evidence="5">ATCC 29133 / PCC 73102</strain>
    </source>
</reference>
<organism evidence="4 5">
    <name type="scientific">Nostoc punctiforme (strain ATCC 29133 / PCC 73102)</name>
    <dbReference type="NCBI Taxonomy" id="63737"/>
    <lineage>
        <taxon>Bacteria</taxon>
        <taxon>Bacillati</taxon>
        <taxon>Cyanobacteriota</taxon>
        <taxon>Cyanophyceae</taxon>
        <taxon>Nostocales</taxon>
        <taxon>Nostocaceae</taxon>
        <taxon>Nostoc</taxon>
    </lineage>
</organism>
<dbReference type="PhylomeDB" id="B2IXR1"/>
<dbReference type="GO" id="GO:0004341">
    <property type="term" value="F:gluconolactonase activity"/>
    <property type="evidence" value="ECO:0007669"/>
    <property type="project" value="UniProtKB-EC"/>
</dbReference>
<feature type="domain" description="SMP-30/Gluconolactonase/LRE-like region" evidence="3">
    <location>
        <begin position="32"/>
        <end position="279"/>
    </location>
</feature>
<sequence>MPEAIEIYDDRLRAIVRPGASLQKLANGAVHSEGPVYFHEDDSVVWSDAHGNRLLRWSATDNVTVLRDPSDYQSGNYRDLEGRLVACSSGLRAIIRREHDGEWKVLVDRDQGKRLNSPNDLVVKSDGTIWFTDPPYGITEPNQGYGGEQEQPGSYVYRFDPATGEIYPVVTDMVRPNGLAFSPNESMLYVSDTAAFNIPGGPHHIRVYEVVGDGYVKNGRVFAVIEPGQPDGLRVDEYGNVFTSSQDSVQIYAPDGTRLGKIFVPETSANLTFGGKEGDRYLSQPIIRYMLSTLIPVVYSYDLSIWVGCSDRFFPSCI</sequence>
<gene>
    <name evidence="4" type="ordered locus">Npun_R3108</name>
</gene>
<dbReference type="eggNOG" id="COG3386">
    <property type="taxonomic scope" value="Bacteria"/>
</dbReference>
<name>B2IXR1_NOSP7</name>
<evidence type="ECO:0000256" key="2">
    <source>
        <dbReference type="ARBA" id="ARBA00022801"/>
    </source>
</evidence>
<dbReference type="STRING" id="63737.Npun_R3108"/>
<dbReference type="InterPro" id="IPR013658">
    <property type="entry name" value="SGL"/>
</dbReference>
<dbReference type="EnsemblBacteria" id="ACC81589">
    <property type="protein sequence ID" value="ACC81589"/>
    <property type="gene ID" value="Npun_R3108"/>
</dbReference>
<dbReference type="PANTHER" id="PTHR47572">
    <property type="entry name" value="LIPOPROTEIN-RELATED"/>
    <property type="match status" value="1"/>
</dbReference>
<protein>
    <submittedName>
        <fullName evidence="4">SMP-30/Gluconolaconase/LRE domain protein</fullName>
        <ecNumber evidence="4">3.1.1.17</ecNumber>
    </submittedName>
</protein>
<evidence type="ECO:0000259" key="3">
    <source>
        <dbReference type="Pfam" id="PF08450"/>
    </source>
</evidence>
<dbReference type="KEGG" id="npu:Npun_R3108"/>
<evidence type="ECO:0000313" key="5">
    <source>
        <dbReference type="Proteomes" id="UP000001191"/>
    </source>
</evidence>
<dbReference type="InterPro" id="IPR011042">
    <property type="entry name" value="6-blade_b-propeller_TolB-like"/>
</dbReference>
<comment type="similarity">
    <text evidence="1">Belongs to the SMP-30/CGR1 family.</text>
</comment>
<dbReference type="PANTHER" id="PTHR47572:SF4">
    <property type="entry name" value="LACTONASE DRP35"/>
    <property type="match status" value="1"/>
</dbReference>
<dbReference type="RefSeq" id="WP_012409575.1">
    <property type="nucleotide sequence ID" value="NC_010628.1"/>
</dbReference>
<dbReference type="Gene3D" id="2.120.10.30">
    <property type="entry name" value="TolB, C-terminal domain"/>
    <property type="match status" value="1"/>
</dbReference>
<dbReference type="InterPro" id="IPR051262">
    <property type="entry name" value="SMP-30/CGR1_Lactonase"/>
</dbReference>
<dbReference type="AlphaFoldDB" id="B2IXR1"/>